<accession>U6LKG5</accession>
<gene>
    <name evidence="3" type="ORF">EBH_0036820</name>
</gene>
<reference evidence="3" key="1">
    <citation type="submission" date="2013-10" db="EMBL/GenBank/DDBJ databases">
        <title>Genomic analysis of the causative agents of coccidiosis in chickens.</title>
        <authorList>
            <person name="Reid A.J."/>
            <person name="Blake D."/>
            <person name="Billington K."/>
            <person name="Browne H."/>
            <person name="Dunn M."/>
            <person name="Hung S."/>
            <person name="Kawahara F."/>
            <person name="Miranda-Saavedra D."/>
            <person name="Mourier T."/>
            <person name="Nagra H."/>
            <person name="Otto T.D."/>
            <person name="Rawlings N."/>
            <person name="Sanchez A."/>
            <person name="Sanders M."/>
            <person name="Subramaniam C."/>
            <person name="Tay Y."/>
            <person name="Dear P."/>
            <person name="Doerig C."/>
            <person name="Gruber A."/>
            <person name="Parkinson J."/>
            <person name="Shirley M."/>
            <person name="Wan K.L."/>
            <person name="Berriman M."/>
            <person name="Tomley F."/>
            <person name="Pain A."/>
        </authorList>
    </citation>
    <scope>NUCLEOTIDE SEQUENCE [LARGE SCALE GENOMIC DNA]</scope>
    <source>
        <strain evidence="3">Houghton</strain>
    </source>
</reference>
<keyword evidence="4" id="KW-1185">Reference proteome</keyword>
<evidence type="ECO:0000256" key="2">
    <source>
        <dbReference type="SAM" id="SignalP"/>
    </source>
</evidence>
<reference evidence="3" key="2">
    <citation type="submission" date="2013-10" db="EMBL/GenBank/DDBJ databases">
        <authorList>
            <person name="Aslett M."/>
        </authorList>
    </citation>
    <scope>NUCLEOTIDE SEQUENCE [LARGE SCALE GENOMIC DNA]</scope>
    <source>
        <strain evidence="3">Houghton</strain>
    </source>
</reference>
<protein>
    <submittedName>
        <fullName evidence="3">SAG family member</fullName>
    </submittedName>
</protein>
<evidence type="ECO:0000313" key="4">
    <source>
        <dbReference type="Proteomes" id="UP000030750"/>
    </source>
</evidence>
<feature type="signal peptide" evidence="2">
    <location>
        <begin position="1"/>
        <end position="19"/>
    </location>
</feature>
<dbReference type="EMBL" id="HG712457">
    <property type="protein sequence ID" value="CDJ50842.1"/>
    <property type="molecule type" value="Genomic_DNA"/>
</dbReference>
<feature type="chain" id="PRO_5004674655" evidence="2">
    <location>
        <begin position="20"/>
        <end position="308"/>
    </location>
</feature>
<proteinExistence type="predicted"/>
<feature type="compositionally biased region" description="Low complexity" evidence="1">
    <location>
        <begin position="162"/>
        <end position="186"/>
    </location>
</feature>
<sequence>MKGLGSVLLAAAVLGAARADNTNSGVTQNGSADTTVCLAEFNKARAQAALNPFIAEATAKKKMPINDPEYVKKGEAVSKSVADYARTGTYAYAPQTGSTADCAAAVSFWKEAHKNFQELPGEYKDDEEGLYADSKNRSLVALFNTNESATIDCAYFTCPLPTTSTSTSTAPTNTQPTTQPTTADPSPTGPSRVTSPLSERQPAASSASVESQGNELETAPSTSSASQEDKTREEQQAAPSVRRLSASEGTVSGLVCLTNPAALQVGKKPFSETVWANIKKAMENSAPSSTQSALLVSGLALLSSFIVF</sequence>
<evidence type="ECO:0000313" key="3">
    <source>
        <dbReference type="EMBL" id="CDJ50842.1"/>
    </source>
</evidence>
<dbReference type="VEuPathDB" id="ToxoDB:EBH_0036820"/>
<dbReference type="InterPro" id="IPR021288">
    <property type="entry name" value="Surface_antigen"/>
</dbReference>
<dbReference type="Proteomes" id="UP000030750">
    <property type="component" value="Unassembled WGS sequence"/>
</dbReference>
<keyword evidence="2" id="KW-0732">Signal</keyword>
<dbReference type="AlphaFoldDB" id="U6LKG5"/>
<organism evidence="3 4">
    <name type="scientific">Eimeria brunetti</name>
    <dbReference type="NCBI Taxonomy" id="51314"/>
    <lineage>
        <taxon>Eukaryota</taxon>
        <taxon>Sar</taxon>
        <taxon>Alveolata</taxon>
        <taxon>Apicomplexa</taxon>
        <taxon>Conoidasida</taxon>
        <taxon>Coccidia</taxon>
        <taxon>Eucoccidiorida</taxon>
        <taxon>Eimeriorina</taxon>
        <taxon>Eimeriidae</taxon>
        <taxon>Eimeria</taxon>
    </lineage>
</organism>
<evidence type="ECO:0000256" key="1">
    <source>
        <dbReference type="SAM" id="MobiDB-lite"/>
    </source>
</evidence>
<name>U6LKG5_9EIME</name>
<feature type="region of interest" description="Disordered" evidence="1">
    <location>
        <begin position="162"/>
        <end position="245"/>
    </location>
</feature>
<feature type="compositionally biased region" description="Polar residues" evidence="1">
    <location>
        <begin position="189"/>
        <end position="226"/>
    </location>
</feature>
<dbReference type="Pfam" id="PF11054">
    <property type="entry name" value="Surface_antigen"/>
    <property type="match status" value="2"/>
</dbReference>